<dbReference type="InterPro" id="IPR015590">
    <property type="entry name" value="Aldehyde_DH_dom"/>
</dbReference>
<evidence type="ECO:0000256" key="2">
    <source>
        <dbReference type="ARBA" id="ARBA00023002"/>
    </source>
</evidence>
<keyword evidence="2" id="KW-0560">Oxidoreductase</keyword>
<name>A0A1I0WZ56_9BACI</name>
<gene>
    <name evidence="5" type="ORF">SAMN04488072_10435</name>
</gene>
<dbReference type="InterPro" id="IPR016161">
    <property type="entry name" value="Ald_DH/histidinol_DH"/>
</dbReference>
<dbReference type="OrthoDB" id="9762913at2"/>
<dbReference type="Gene3D" id="3.40.605.10">
    <property type="entry name" value="Aldehyde Dehydrogenase, Chain A, domain 1"/>
    <property type="match status" value="1"/>
</dbReference>
<feature type="domain" description="Aldehyde dehydrogenase" evidence="4">
    <location>
        <begin position="16"/>
        <end position="474"/>
    </location>
</feature>
<organism evidence="5 6">
    <name type="scientific">Lentibacillus halodurans</name>
    <dbReference type="NCBI Taxonomy" id="237679"/>
    <lineage>
        <taxon>Bacteria</taxon>
        <taxon>Bacillati</taxon>
        <taxon>Bacillota</taxon>
        <taxon>Bacilli</taxon>
        <taxon>Bacillales</taxon>
        <taxon>Bacillaceae</taxon>
        <taxon>Lentibacillus</taxon>
    </lineage>
</organism>
<accession>A0A1I0WZ56</accession>
<reference evidence="5 6" key="1">
    <citation type="submission" date="2016-10" db="EMBL/GenBank/DDBJ databases">
        <authorList>
            <person name="de Groot N.N."/>
        </authorList>
    </citation>
    <scope>NUCLEOTIDE SEQUENCE [LARGE SCALE GENOMIC DNA]</scope>
    <source>
        <strain evidence="5 6">CGMCC 1.3702</strain>
    </source>
</reference>
<keyword evidence="3" id="KW-0520">NAD</keyword>
<comment type="similarity">
    <text evidence="1">Belongs to the aldehyde dehydrogenase family.</text>
</comment>
<dbReference type="EMBL" id="FOJW01000004">
    <property type="protein sequence ID" value="SFA94009.1"/>
    <property type="molecule type" value="Genomic_DNA"/>
</dbReference>
<dbReference type="STRING" id="237679.SAMN04488072_10435"/>
<dbReference type="InterPro" id="IPR016162">
    <property type="entry name" value="Ald_DH_N"/>
</dbReference>
<dbReference type="Gene3D" id="3.40.309.10">
    <property type="entry name" value="Aldehyde Dehydrogenase, Chain A, domain 2"/>
    <property type="match status" value="1"/>
</dbReference>
<proteinExistence type="inferred from homology"/>
<dbReference type="RefSeq" id="WP_090235086.1">
    <property type="nucleotide sequence ID" value="NZ_FOJW01000004.1"/>
</dbReference>
<dbReference type="Pfam" id="PF00171">
    <property type="entry name" value="Aldedh"/>
    <property type="match status" value="1"/>
</dbReference>
<dbReference type="PANTHER" id="PTHR42986">
    <property type="entry name" value="BENZALDEHYDE DEHYDROGENASE YFMT"/>
    <property type="match status" value="1"/>
</dbReference>
<dbReference type="SUPFAM" id="SSF53720">
    <property type="entry name" value="ALDH-like"/>
    <property type="match status" value="1"/>
</dbReference>
<evidence type="ECO:0000256" key="1">
    <source>
        <dbReference type="ARBA" id="ARBA00009986"/>
    </source>
</evidence>
<sequence>MNQYQTFNKSFINGAWVEGNEDKTVDMVNPYDNDILATVSLASLDQLHEAFDGAKQVQKAWSKDAQLRRDVLTKAIQYFNDHRDDILEILTLESGSTAVKANLEFDLTVGIMEESLTMIDQVGKFNEKPSMIPDKTNEFYRLPKGVISSIAPFNFPLYLSMRTIAPALALGNAVVHKPDLKCGLSSGSVIAKAFEEAGICKGVFQSLLTKSSVTGDAMFNHEAANFVSFTGSTPVGKQIGKVAGEQLKDVALELGGNGPFCVMSDADVDKAVDAAIFGKYLHQGQICMMINRMIIHEDVYDEFAEKFVARSKDVKHGDPRDPDVVVGPLIDEKQMEKALANIQKAKEAGYDILLEGEQVGNILRPTVIGHVDNDSELAQTEMFSPIAMLIKASSDDDVIAKANDTEFGLSSAIFSNNEENARDYALELEFGMTHINDQPVHDEPTALFGGMRQSGVGRFGSPHIIDEFTEGKWISVQKKVREFPF</sequence>
<evidence type="ECO:0000256" key="3">
    <source>
        <dbReference type="ARBA" id="ARBA00023027"/>
    </source>
</evidence>
<dbReference type="Proteomes" id="UP000198642">
    <property type="component" value="Unassembled WGS sequence"/>
</dbReference>
<evidence type="ECO:0000313" key="6">
    <source>
        <dbReference type="Proteomes" id="UP000198642"/>
    </source>
</evidence>
<protein>
    <submittedName>
        <fullName evidence="5">Aldehyde dehydrogenase (NAD+)</fullName>
    </submittedName>
</protein>
<evidence type="ECO:0000259" key="4">
    <source>
        <dbReference type="Pfam" id="PF00171"/>
    </source>
</evidence>
<dbReference type="GO" id="GO:0016620">
    <property type="term" value="F:oxidoreductase activity, acting on the aldehyde or oxo group of donors, NAD or NADP as acceptor"/>
    <property type="evidence" value="ECO:0007669"/>
    <property type="project" value="InterPro"/>
</dbReference>
<dbReference type="PANTHER" id="PTHR42986:SF1">
    <property type="entry name" value="BENZALDEHYDE DEHYDROGENASE YFMT"/>
    <property type="match status" value="1"/>
</dbReference>
<dbReference type="InterPro" id="IPR016163">
    <property type="entry name" value="Ald_DH_C"/>
</dbReference>
<keyword evidence="6" id="KW-1185">Reference proteome</keyword>
<evidence type="ECO:0000313" key="5">
    <source>
        <dbReference type="EMBL" id="SFA94009.1"/>
    </source>
</evidence>
<dbReference type="AlphaFoldDB" id="A0A1I0WZ56"/>